<proteinExistence type="inferred from homology"/>
<dbReference type="SUPFAM" id="SSF49899">
    <property type="entry name" value="Concanavalin A-like lectins/glucanases"/>
    <property type="match status" value="1"/>
</dbReference>
<keyword evidence="2" id="KW-0430">Lectin</keyword>
<sequence>MAFVITPNHEAIGGAGGRLGIPNDAVAVEFNTAKDAEFDGNHVALDVGSVDSYRVANLHAVKINLRSGKEVKCWIDYSGPNQQLNISISYNNTKPEFPLISAPLNLGRHVKEVMYVGFSGSTQGSTERHSLVHWSFTKNRKRREVEKKNREKVGVVFGLGEPMPPTRWTDAAVFIKEPVGLDAARRPTRYHSGWPKANKDGQKFNTLCGLNNHHPFLFQ</sequence>
<dbReference type="InterPro" id="IPR013320">
    <property type="entry name" value="ConA-like_dom_sf"/>
</dbReference>
<accession>A0AA38WNG2</accession>
<comment type="similarity">
    <text evidence="1">Belongs to the leguminous lectin family.</text>
</comment>
<dbReference type="CDD" id="cd06899">
    <property type="entry name" value="lectin_legume_LecRK_Arcelin_ConA"/>
    <property type="match status" value="1"/>
</dbReference>
<name>A0AA38WNG2_9ASTR</name>
<dbReference type="AlphaFoldDB" id="A0AA38WNG2"/>
<evidence type="ECO:0000256" key="2">
    <source>
        <dbReference type="ARBA" id="ARBA00022734"/>
    </source>
</evidence>
<dbReference type="EMBL" id="JARYMX010000003">
    <property type="protein sequence ID" value="KAJ9554916.1"/>
    <property type="molecule type" value="Genomic_DNA"/>
</dbReference>
<dbReference type="InterPro" id="IPR001220">
    <property type="entry name" value="Legume_lectin_dom"/>
</dbReference>
<keyword evidence="5" id="KW-1185">Reference proteome</keyword>
<evidence type="ECO:0000259" key="3">
    <source>
        <dbReference type="Pfam" id="PF00139"/>
    </source>
</evidence>
<comment type="caution">
    <text evidence="4">The sequence shown here is derived from an EMBL/GenBank/DDBJ whole genome shotgun (WGS) entry which is preliminary data.</text>
</comment>
<dbReference type="InterPro" id="IPR050258">
    <property type="entry name" value="Leguminous_Lectin"/>
</dbReference>
<organism evidence="4 5">
    <name type="scientific">Centaurea solstitialis</name>
    <name type="common">yellow star-thistle</name>
    <dbReference type="NCBI Taxonomy" id="347529"/>
    <lineage>
        <taxon>Eukaryota</taxon>
        <taxon>Viridiplantae</taxon>
        <taxon>Streptophyta</taxon>
        <taxon>Embryophyta</taxon>
        <taxon>Tracheophyta</taxon>
        <taxon>Spermatophyta</taxon>
        <taxon>Magnoliopsida</taxon>
        <taxon>eudicotyledons</taxon>
        <taxon>Gunneridae</taxon>
        <taxon>Pentapetalae</taxon>
        <taxon>asterids</taxon>
        <taxon>campanulids</taxon>
        <taxon>Asterales</taxon>
        <taxon>Asteraceae</taxon>
        <taxon>Carduoideae</taxon>
        <taxon>Cardueae</taxon>
        <taxon>Centaureinae</taxon>
        <taxon>Centaurea</taxon>
    </lineage>
</organism>
<dbReference type="PANTHER" id="PTHR32401">
    <property type="entry name" value="CONCANAVALIN A-LIKE LECTIN FAMILY PROTEIN"/>
    <property type="match status" value="1"/>
</dbReference>
<evidence type="ECO:0000313" key="4">
    <source>
        <dbReference type="EMBL" id="KAJ9554916.1"/>
    </source>
</evidence>
<evidence type="ECO:0000256" key="1">
    <source>
        <dbReference type="ARBA" id="ARBA00007606"/>
    </source>
</evidence>
<dbReference type="PANTHER" id="PTHR32401:SF48">
    <property type="entry name" value="LEGUME LECTIN DOMAIN-CONTAINING PROTEIN"/>
    <property type="match status" value="1"/>
</dbReference>
<evidence type="ECO:0000313" key="5">
    <source>
        <dbReference type="Proteomes" id="UP001172457"/>
    </source>
</evidence>
<dbReference type="GO" id="GO:0030246">
    <property type="term" value="F:carbohydrate binding"/>
    <property type="evidence" value="ECO:0007669"/>
    <property type="project" value="UniProtKB-KW"/>
</dbReference>
<feature type="domain" description="Legume lectin" evidence="3">
    <location>
        <begin position="1"/>
        <end position="149"/>
    </location>
</feature>
<protein>
    <recommendedName>
        <fullName evidence="3">Legume lectin domain-containing protein</fullName>
    </recommendedName>
</protein>
<reference evidence="4" key="1">
    <citation type="submission" date="2023-03" db="EMBL/GenBank/DDBJ databases">
        <title>Chromosome-scale reference genome and RAD-based genetic map of yellow starthistle (Centaurea solstitialis) reveal putative structural variation and QTLs associated with invader traits.</title>
        <authorList>
            <person name="Reatini B."/>
            <person name="Cang F.A."/>
            <person name="Jiang Q."/>
            <person name="Mckibben M.T.W."/>
            <person name="Barker M.S."/>
            <person name="Rieseberg L.H."/>
            <person name="Dlugosch K.M."/>
        </authorList>
    </citation>
    <scope>NUCLEOTIDE SEQUENCE</scope>
    <source>
        <strain evidence="4">CAN-66</strain>
        <tissue evidence="4">Leaf</tissue>
    </source>
</reference>
<gene>
    <name evidence="4" type="ORF">OSB04_009530</name>
</gene>
<dbReference type="Gene3D" id="2.60.120.200">
    <property type="match status" value="1"/>
</dbReference>
<dbReference type="Pfam" id="PF00139">
    <property type="entry name" value="Lectin_legB"/>
    <property type="match status" value="1"/>
</dbReference>
<dbReference type="Proteomes" id="UP001172457">
    <property type="component" value="Chromosome 3"/>
</dbReference>